<dbReference type="SUPFAM" id="SSF48613">
    <property type="entry name" value="Heme oxygenase-like"/>
    <property type="match status" value="1"/>
</dbReference>
<accession>A0A557XND6</accession>
<reference evidence="2 3" key="1">
    <citation type="submission" date="2019-07" db="EMBL/GenBank/DDBJ databases">
        <title>New Mycobacterium species.</title>
        <authorList>
            <person name="Tortoli E."/>
            <person name="Ghielmetti G."/>
            <person name="Friedel U."/>
            <person name="Trovato A."/>
        </authorList>
    </citation>
    <scope>NUCLEOTIDE SEQUENCE [LARGE SCALE GENOMIC DNA]</scope>
    <source>
        <strain evidence="2 3">16-83</strain>
    </source>
</reference>
<proteinExistence type="predicted"/>
<protein>
    <submittedName>
        <fullName evidence="2">Biliverdin-producing heme oxygenase</fullName>
    </submittedName>
</protein>
<comment type="caution">
    <text evidence="2">The sequence shown here is derived from an EMBL/GenBank/DDBJ whole genome shotgun (WGS) entry which is preliminary data.</text>
</comment>
<evidence type="ECO:0000256" key="1">
    <source>
        <dbReference type="SAM" id="MobiDB-lite"/>
    </source>
</evidence>
<dbReference type="Pfam" id="PF01126">
    <property type="entry name" value="Heme_oxygenase"/>
    <property type="match status" value="1"/>
</dbReference>
<dbReference type="AlphaFoldDB" id="A0A557XND6"/>
<gene>
    <name evidence="2" type="ORF">FPZ47_15890</name>
</gene>
<dbReference type="InterPro" id="IPR016053">
    <property type="entry name" value="Haem_Oase-like"/>
</dbReference>
<evidence type="ECO:0000313" key="3">
    <source>
        <dbReference type="Proteomes" id="UP000320513"/>
    </source>
</evidence>
<name>A0A557XND6_9MYCO</name>
<keyword evidence="3" id="KW-1185">Reference proteome</keyword>
<dbReference type="Proteomes" id="UP000320513">
    <property type="component" value="Unassembled WGS sequence"/>
</dbReference>
<dbReference type="InterPro" id="IPR016084">
    <property type="entry name" value="Haem_Oase-like_multi-hlx"/>
</dbReference>
<dbReference type="OrthoDB" id="9149607at2"/>
<evidence type="ECO:0000313" key="2">
    <source>
        <dbReference type="EMBL" id="TVS87381.1"/>
    </source>
</evidence>
<organism evidence="2 3">
    <name type="scientific">Mycobacterium helveticum</name>
    <dbReference type="NCBI Taxonomy" id="2592811"/>
    <lineage>
        <taxon>Bacteria</taxon>
        <taxon>Bacillati</taxon>
        <taxon>Actinomycetota</taxon>
        <taxon>Actinomycetes</taxon>
        <taxon>Mycobacteriales</taxon>
        <taxon>Mycobacteriaceae</taxon>
        <taxon>Mycobacterium</taxon>
    </lineage>
</organism>
<dbReference type="Gene3D" id="1.20.910.10">
    <property type="entry name" value="Heme oxygenase-like"/>
    <property type="match status" value="1"/>
</dbReference>
<dbReference type="GO" id="GO:0006788">
    <property type="term" value="P:heme oxidation"/>
    <property type="evidence" value="ECO:0007669"/>
    <property type="project" value="InterPro"/>
</dbReference>
<dbReference type="EMBL" id="VMQU01000066">
    <property type="protein sequence ID" value="TVS87381.1"/>
    <property type="molecule type" value="Genomic_DNA"/>
</dbReference>
<sequence>MLYPAGVDRARERGPGAGWPRSGRPGLSQTLRDRTAQAHRTAEATMPFESGRPDASEYLGVLTGLLTFHTVVAEFSRATVAKELDPDVTLLSRLPALRADIRLMSQQVPTAAAEERVFPGGPVLAHRLRGGREERIGAAYVAAGSVLGGRVIAANLAASGCGDFPRSFFASDGLELGRLWRRFTTAVDVFGESGADPARVVEGALAAFALISDIMRAPDASPVTTR</sequence>
<feature type="region of interest" description="Disordered" evidence="1">
    <location>
        <begin position="1"/>
        <end position="29"/>
    </location>
</feature>
<dbReference type="GO" id="GO:0004392">
    <property type="term" value="F:heme oxygenase (decyclizing) activity"/>
    <property type="evidence" value="ECO:0007669"/>
    <property type="project" value="InterPro"/>
</dbReference>
<dbReference type="CDD" id="cd19166">
    <property type="entry name" value="HemeO-bac"/>
    <property type="match status" value="1"/>
</dbReference>